<dbReference type="EMBL" id="AVOT02045221">
    <property type="protein sequence ID" value="MBW0540578.1"/>
    <property type="molecule type" value="Genomic_DNA"/>
</dbReference>
<dbReference type="AlphaFoldDB" id="A0A9Q3IGE4"/>
<dbReference type="Proteomes" id="UP000765509">
    <property type="component" value="Unassembled WGS sequence"/>
</dbReference>
<keyword evidence="3" id="KW-1185">Reference proteome</keyword>
<accession>A0A9Q3IGE4</accession>
<sequence length="560" mass="65101">MTFDCPRPFLESSFHRSWGSGTSLAGLICFCLPPRNRLARQIGFSSRGISIKLDRYPSMPSSSRLQGPSAAEAIQVHPPSTGLLSLRQHPIRLDISDNSLRVDHAFLEAARAIARALEGHKNKPCLFLGSSMLKCHVLREFARHITWGPFTIIGRTPSILPLASVQETGDIILISPFIHPSRACRLGLAHPYSKQTMGSIIRPGLPFFAPRKPPQASRSLKSPDIPLPVSDLLSNVYTIIQNRPRKFQHAPSPRPKYWWRLKQHRQSVLWYLYRNLLRHSKQFDLNIKVEIQQSKKTNTQKVSKFAASFVLTNWIKSKFYLHRALRTIPHTQEVLRQAYLLLDQFLRAHSRSDPEALASLRERRDDLVQARRRETWAKLYQKTLDTKPPPKPIMTGRFLRPTYLNGPLPRLAHQPLHISMMISSRRKAHDRRMAQYRQLKEHLEIIEKEHQFEKQLGNGAGASAKEHAEEVSFIHDRLKVINQTFVRERERERGVYSRELLDKIEAARRRRPKVMEQRNRWKRIKTRLAEVDWATSDDDTEPETMEGRRFRIPEPHFWQN</sequence>
<feature type="compositionally biased region" description="Basic and acidic residues" evidence="1">
    <location>
        <begin position="545"/>
        <end position="554"/>
    </location>
</feature>
<feature type="compositionally biased region" description="Acidic residues" evidence="1">
    <location>
        <begin position="535"/>
        <end position="544"/>
    </location>
</feature>
<dbReference type="OrthoDB" id="2571149at2759"/>
<evidence type="ECO:0000313" key="3">
    <source>
        <dbReference type="Proteomes" id="UP000765509"/>
    </source>
</evidence>
<evidence type="ECO:0000256" key="1">
    <source>
        <dbReference type="SAM" id="MobiDB-lite"/>
    </source>
</evidence>
<protein>
    <submittedName>
        <fullName evidence="2">Uncharacterized protein</fullName>
    </submittedName>
</protein>
<proteinExistence type="predicted"/>
<evidence type="ECO:0000313" key="2">
    <source>
        <dbReference type="EMBL" id="MBW0540578.1"/>
    </source>
</evidence>
<gene>
    <name evidence="2" type="ORF">O181_080293</name>
</gene>
<organism evidence="2 3">
    <name type="scientific">Austropuccinia psidii MF-1</name>
    <dbReference type="NCBI Taxonomy" id="1389203"/>
    <lineage>
        <taxon>Eukaryota</taxon>
        <taxon>Fungi</taxon>
        <taxon>Dikarya</taxon>
        <taxon>Basidiomycota</taxon>
        <taxon>Pucciniomycotina</taxon>
        <taxon>Pucciniomycetes</taxon>
        <taxon>Pucciniales</taxon>
        <taxon>Sphaerophragmiaceae</taxon>
        <taxon>Austropuccinia</taxon>
    </lineage>
</organism>
<reference evidence="2" key="1">
    <citation type="submission" date="2021-03" db="EMBL/GenBank/DDBJ databases">
        <title>Draft genome sequence of rust myrtle Austropuccinia psidii MF-1, a brazilian biotype.</title>
        <authorList>
            <person name="Quecine M.C."/>
            <person name="Pachon D.M.R."/>
            <person name="Bonatelli M.L."/>
            <person name="Correr F.H."/>
            <person name="Franceschini L.M."/>
            <person name="Leite T.F."/>
            <person name="Margarido G.R.A."/>
            <person name="Almeida C.A."/>
            <person name="Ferrarezi J.A."/>
            <person name="Labate C.A."/>
        </authorList>
    </citation>
    <scope>NUCLEOTIDE SEQUENCE</scope>
    <source>
        <strain evidence="2">MF-1</strain>
    </source>
</reference>
<comment type="caution">
    <text evidence="2">The sequence shown here is derived from an EMBL/GenBank/DDBJ whole genome shotgun (WGS) entry which is preliminary data.</text>
</comment>
<name>A0A9Q3IGE4_9BASI</name>
<feature type="region of interest" description="Disordered" evidence="1">
    <location>
        <begin position="535"/>
        <end position="560"/>
    </location>
</feature>